<comment type="similarity">
    <text evidence="2">Belongs to the OmpP1/FadL family.</text>
</comment>
<gene>
    <name evidence="9" type="ORF">IM532_04505</name>
</gene>
<dbReference type="EMBL" id="JADGIK010000002">
    <property type="protein sequence ID" value="MBF0596713.1"/>
    <property type="molecule type" value="Genomic_DNA"/>
</dbReference>
<name>A0A8J7FQW0_9FLAO</name>
<keyword evidence="10" id="KW-1185">Reference proteome</keyword>
<dbReference type="AlphaFoldDB" id="A0A8J7FQW0"/>
<dbReference type="PANTHER" id="PTHR35093">
    <property type="entry name" value="OUTER MEMBRANE PROTEIN NMB0088-RELATED"/>
    <property type="match status" value="1"/>
</dbReference>
<comment type="caution">
    <text evidence="9">The sequence shown here is derived from an EMBL/GenBank/DDBJ whole genome shotgun (WGS) entry which is preliminary data.</text>
</comment>
<evidence type="ECO:0008006" key="11">
    <source>
        <dbReference type="Google" id="ProtNLM"/>
    </source>
</evidence>
<dbReference type="InterPro" id="IPR005017">
    <property type="entry name" value="OMPP1/FadL/TodX"/>
</dbReference>
<dbReference type="PANTHER" id="PTHR35093:SF8">
    <property type="entry name" value="OUTER MEMBRANE PROTEIN NMB0088-RELATED"/>
    <property type="match status" value="1"/>
</dbReference>
<proteinExistence type="inferred from homology"/>
<keyword evidence="5 8" id="KW-0732">Signal</keyword>
<sequence>MKKIFINILVLGSGLVYAQEQISTQYSTNAIELYGQDINSGNAKYIGVGGAVGALGGDISSVEQNPAGLGVAINSDVQVTAGVSTYKNSNSFSSNRTEKDSNFDFQHFGGTFVFNINDSDWNRFSIGVNYLNQRLDRVNQVNPNSNIAFDAFDENGQLTNTYRFHGYADQIDGYKSKFSLNFATAYDNKLYLGLGLNFHETNYQKFSQYAEKTDNGNTYVYDLNGTPYSEIGQGFSLSAGAIYKFNYNFRAGLAYHSPVWYNVDEQYFAANFTDAGDISSYNAYGSNYDLTRGGRLVGSLGFVVDKNFSFGVDYTYHMNDGTKFKPTSYFNLDNSFIDQYVNNSSEIRVGGEYRIDKFKARLGYNFIESPYKDINLDIADVNNIVSSTTLSKPFVGDINRFSAGLGYDFGGFYIDAAYQYQTQKAEYLIGNSTFVDNDLYYVDLENTYAPTAKLNNSLFLLTLGWQF</sequence>
<keyword evidence="4" id="KW-0812">Transmembrane</keyword>
<evidence type="ECO:0000313" key="10">
    <source>
        <dbReference type="Proteomes" id="UP000608754"/>
    </source>
</evidence>
<dbReference type="Proteomes" id="UP000608754">
    <property type="component" value="Unassembled WGS sequence"/>
</dbReference>
<feature type="chain" id="PRO_5035203868" description="Hemin receptor" evidence="8">
    <location>
        <begin position="19"/>
        <end position="467"/>
    </location>
</feature>
<reference evidence="9" key="1">
    <citation type="submission" date="2020-10" db="EMBL/GenBank/DDBJ databases">
        <authorList>
            <person name="Lu T."/>
            <person name="Wang Q."/>
            <person name="Han X."/>
        </authorList>
    </citation>
    <scope>NUCLEOTIDE SEQUENCE</scope>
    <source>
        <strain evidence="9">WQ 117</strain>
    </source>
</reference>
<comment type="subcellular location">
    <subcellularLocation>
        <location evidence="1">Cell outer membrane</location>
        <topology evidence="1">Multi-pass membrane protein</topology>
    </subcellularLocation>
</comment>
<evidence type="ECO:0000256" key="3">
    <source>
        <dbReference type="ARBA" id="ARBA00022452"/>
    </source>
</evidence>
<keyword evidence="6" id="KW-0472">Membrane</keyword>
<evidence type="ECO:0000256" key="4">
    <source>
        <dbReference type="ARBA" id="ARBA00022692"/>
    </source>
</evidence>
<evidence type="ECO:0000256" key="6">
    <source>
        <dbReference type="ARBA" id="ARBA00023136"/>
    </source>
</evidence>
<evidence type="ECO:0000256" key="7">
    <source>
        <dbReference type="ARBA" id="ARBA00023237"/>
    </source>
</evidence>
<dbReference type="GO" id="GO:0015483">
    <property type="term" value="F:long-chain fatty acid transporting porin activity"/>
    <property type="evidence" value="ECO:0007669"/>
    <property type="project" value="TreeGrafter"/>
</dbReference>
<protein>
    <recommendedName>
        <fullName evidence="11">Hemin receptor</fullName>
    </recommendedName>
</protein>
<dbReference type="RefSeq" id="WP_194182238.1">
    <property type="nucleotide sequence ID" value="NZ_JADGIK010000002.1"/>
</dbReference>
<evidence type="ECO:0000256" key="8">
    <source>
        <dbReference type="SAM" id="SignalP"/>
    </source>
</evidence>
<accession>A0A8J7FQW0</accession>
<evidence type="ECO:0000313" key="9">
    <source>
        <dbReference type="EMBL" id="MBF0596713.1"/>
    </source>
</evidence>
<evidence type="ECO:0000256" key="5">
    <source>
        <dbReference type="ARBA" id="ARBA00022729"/>
    </source>
</evidence>
<dbReference type="GO" id="GO:0009279">
    <property type="term" value="C:cell outer membrane"/>
    <property type="evidence" value="ECO:0007669"/>
    <property type="project" value="UniProtKB-SubCell"/>
</dbReference>
<keyword evidence="7" id="KW-0998">Cell outer membrane</keyword>
<organism evidence="9 10">
    <name type="scientific">Faecalibacter rhinopitheci</name>
    <dbReference type="NCBI Taxonomy" id="2779678"/>
    <lineage>
        <taxon>Bacteria</taxon>
        <taxon>Pseudomonadati</taxon>
        <taxon>Bacteroidota</taxon>
        <taxon>Flavobacteriia</taxon>
        <taxon>Flavobacteriales</taxon>
        <taxon>Weeksellaceae</taxon>
        <taxon>Faecalibacter</taxon>
    </lineage>
</organism>
<dbReference type="Gene3D" id="2.40.160.60">
    <property type="entry name" value="Outer membrane protein transport protein (OMPP1/FadL/TodX)"/>
    <property type="match status" value="1"/>
</dbReference>
<evidence type="ECO:0000256" key="2">
    <source>
        <dbReference type="ARBA" id="ARBA00008163"/>
    </source>
</evidence>
<dbReference type="SUPFAM" id="SSF56935">
    <property type="entry name" value="Porins"/>
    <property type="match status" value="1"/>
</dbReference>
<keyword evidence="3" id="KW-1134">Transmembrane beta strand</keyword>
<evidence type="ECO:0000256" key="1">
    <source>
        <dbReference type="ARBA" id="ARBA00004571"/>
    </source>
</evidence>
<feature type="signal peptide" evidence="8">
    <location>
        <begin position="1"/>
        <end position="18"/>
    </location>
</feature>